<gene>
    <name evidence="1" type="ORF">vB_AbaP_Acibel007_40</name>
</gene>
<dbReference type="GeneID" id="22112172"/>
<organism evidence="1 2">
    <name type="scientific">Acinetobacter phage vB_AbaP_Acibel007</name>
    <dbReference type="NCBI Taxonomy" id="1481187"/>
    <lineage>
        <taxon>Viruses</taxon>
        <taxon>Duplodnaviria</taxon>
        <taxon>Heunggongvirae</taxon>
        <taxon>Uroviricota</taxon>
        <taxon>Caudoviricetes</taxon>
        <taxon>Autographivirales</taxon>
        <taxon>Autoscriptoviridae</taxon>
        <taxon>Beijerinckvirinae</taxon>
        <taxon>Daemvirus</taxon>
        <taxon>Daemvirus acibel007</taxon>
    </lineage>
</organism>
<evidence type="ECO:0000313" key="1">
    <source>
        <dbReference type="EMBL" id="AHY26811.1"/>
    </source>
</evidence>
<dbReference type="Proteomes" id="UP000028860">
    <property type="component" value="Segment"/>
</dbReference>
<dbReference type="EMBL" id="KJ473423">
    <property type="protein sequence ID" value="AHY26811.1"/>
    <property type="molecule type" value="Genomic_DNA"/>
</dbReference>
<accession>A0A075DXY8</accession>
<proteinExistence type="predicted"/>
<sequence>MALIKTINAADLQGTNEVSVDFTSVLTAISGVKTDTTAIQADVTAVKADVAVIKTNTTPTP</sequence>
<name>A0A075DXY8_9CAUD</name>
<dbReference type="RefSeq" id="YP_009103251.1">
    <property type="nucleotide sequence ID" value="NC_025457.1"/>
</dbReference>
<evidence type="ECO:0000313" key="2">
    <source>
        <dbReference type="Proteomes" id="UP000028860"/>
    </source>
</evidence>
<keyword evidence="2" id="KW-1185">Reference proteome</keyword>
<protein>
    <submittedName>
        <fullName evidence="1">Uncharacterized protein</fullName>
    </submittedName>
</protein>
<reference evidence="1 2" key="1">
    <citation type="journal article" date="2014" name="PLoS ONE">
        <title>Characterization of Newly Isolated Lytic Bacteriophages Active against Acinetobacter baumannii.</title>
        <authorList>
            <person name="Merabishvili M."/>
            <person name="Vandenheuvel D."/>
            <person name="Kropinski A.M."/>
            <person name="Mast J."/>
            <person name="De Vos D."/>
            <person name="Verbeken G."/>
            <person name="Noben J.P."/>
            <person name="Lavigne R."/>
            <person name="Vaneechoutte M."/>
            <person name="Pirnay J.P."/>
        </authorList>
    </citation>
    <scope>NUCLEOTIDE SEQUENCE [LARGE SCALE GENOMIC DNA]</scope>
</reference>
<dbReference type="KEGG" id="vg:22112172"/>